<dbReference type="OrthoDB" id="3235454at2759"/>
<evidence type="ECO:0000256" key="1">
    <source>
        <dbReference type="SAM" id="MobiDB-lite"/>
    </source>
</evidence>
<dbReference type="Proteomes" id="UP000054248">
    <property type="component" value="Unassembled WGS sequence"/>
</dbReference>
<organism evidence="2 3">
    <name type="scientific">Tulasnella calospora MUT 4182</name>
    <dbReference type="NCBI Taxonomy" id="1051891"/>
    <lineage>
        <taxon>Eukaryota</taxon>
        <taxon>Fungi</taxon>
        <taxon>Dikarya</taxon>
        <taxon>Basidiomycota</taxon>
        <taxon>Agaricomycotina</taxon>
        <taxon>Agaricomycetes</taxon>
        <taxon>Cantharellales</taxon>
        <taxon>Tulasnellaceae</taxon>
        <taxon>Tulasnella</taxon>
    </lineage>
</organism>
<protein>
    <submittedName>
        <fullName evidence="2">Uncharacterized protein</fullName>
    </submittedName>
</protein>
<accession>A0A0C3QEE0</accession>
<proteinExistence type="predicted"/>
<sequence>MAPARSKKVADEDIQLSQISNEDEDAGSATLIQLLQKYKAQTPTSADDQARSRKKKEAEFLRKAKLAFENTVTEHAKAIADSMNEIHDIYVKFQEEHAATNDRIRNAWVAIYTEQQRCKACESGSELVEKIAQVDRVAGEEADERMEKQLSALKQCIIEERHCIEMLHASRIPT</sequence>
<reference evidence="3" key="2">
    <citation type="submission" date="2015-01" db="EMBL/GenBank/DDBJ databases">
        <title>Evolutionary Origins and Diversification of the Mycorrhizal Mutualists.</title>
        <authorList>
            <consortium name="DOE Joint Genome Institute"/>
            <consortium name="Mycorrhizal Genomics Consortium"/>
            <person name="Kohler A."/>
            <person name="Kuo A."/>
            <person name="Nagy L.G."/>
            <person name="Floudas D."/>
            <person name="Copeland A."/>
            <person name="Barry K.W."/>
            <person name="Cichocki N."/>
            <person name="Veneault-Fourrey C."/>
            <person name="LaButti K."/>
            <person name="Lindquist E.A."/>
            <person name="Lipzen A."/>
            <person name="Lundell T."/>
            <person name="Morin E."/>
            <person name="Murat C."/>
            <person name="Riley R."/>
            <person name="Ohm R."/>
            <person name="Sun H."/>
            <person name="Tunlid A."/>
            <person name="Henrissat B."/>
            <person name="Grigoriev I.V."/>
            <person name="Hibbett D.S."/>
            <person name="Martin F."/>
        </authorList>
    </citation>
    <scope>NUCLEOTIDE SEQUENCE [LARGE SCALE GENOMIC DNA]</scope>
    <source>
        <strain evidence="3">MUT 4182</strain>
    </source>
</reference>
<name>A0A0C3QEE0_9AGAM</name>
<reference evidence="2 3" key="1">
    <citation type="submission" date="2014-04" db="EMBL/GenBank/DDBJ databases">
        <authorList>
            <consortium name="DOE Joint Genome Institute"/>
            <person name="Kuo A."/>
            <person name="Girlanda M."/>
            <person name="Perotto S."/>
            <person name="Kohler A."/>
            <person name="Nagy L.G."/>
            <person name="Floudas D."/>
            <person name="Copeland A."/>
            <person name="Barry K.W."/>
            <person name="Cichocki N."/>
            <person name="Veneault-Fourrey C."/>
            <person name="LaButti K."/>
            <person name="Lindquist E.A."/>
            <person name="Lipzen A."/>
            <person name="Lundell T."/>
            <person name="Morin E."/>
            <person name="Murat C."/>
            <person name="Sun H."/>
            <person name="Tunlid A."/>
            <person name="Henrissat B."/>
            <person name="Grigoriev I.V."/>
            <person name="Hibbett D.S."/>
            <person name="Martin F."/>
            <person name="Nordberg H.P."/>
            <person name="Cantor M.N."/>
            <person name="Hua S.X."/>
        </authorList>
    </citation>
    <scope>NUCLEOTIDE SEQUENCE [LARGE SCALE GENOMIC DNA]</scope>
    <source>
        <strain evidence="2 3">MUT 4182</strain>
    </source>
</reference>
<dbReference type="AlphaFoldDB" id="A0A0C3QEE0"/>
<keyword evidence="3" id="KW-1185">Reference proteome</keyword>
<dbReference type="HOGENOM" id="CLU_1541238_0_0_1"/>
<dbReference type="EMBL" id="KN822982">
    <property type="protein sequence ID" value="KIO29530.1"/>
    <property type="molecule type" value="Genomic_DNA"/>
</dbReference>
<feature type="region of interest" description="Disordered" evidence="1">
    <location>
        <begin position="1"/>
        <end position="23"/>
    </location>
</feature>
<evidence type="ECO:0000313" key="2">
    <source>
        <dbReference type="EMBL" id="KIO29530.1"/>
    </source>
</evidence>
<gene>
    <name evidence="2" type="ORF">M407DRAFT_21425</name>
</gene>
<evidence type="ECO:0000313" key="3">
    <source>
        <dbReference type="Proteomes" id="UP000054248"/>
    </source>
</evidence>